<evidence type="ECO:0000313" key="3">
    <source>
        <dbReference type="EMBL" id="WFP16507.1"/>
    </source>
</evidence>
<reference evidence="3 4" key="1">
    <citation type="submission" date="2023-04" db="EMBL/GenBank/DDBJ databases">
        <title>Funneling lignin-derived compounds into biodiesel using alkali-halophilic Citricoccus sp. P2.</title>
        <authorList>
            <person name="Luo C.-B."/>
        </authorList>
    </citation>
    <scope>NUCLEOTIDE SEQUENCE [LARGE SCALE GENOMIC DNA]</scope>
    <source>
        <strain evidence="3 4">P2</strain>
    </source>
</reference>
<dbReference type="EMBL" id="CP121252">
    <property type="protein sequence ID" value="WFP16507.1"/>
    <property type="molecule type" value="Genomic_DNA"/>
</dbReference>
<proteinExistence type="predicted"/>
<dbReference type="InterPro" id="IPR050345">
    <property type="entry name" value="Aliph_Amidase/BUP"/>
</dbReference>
<gene>
    <name evidence="3" type="ORF">P8192_14190</name>
</gene>
<accession>A0ABY8H5U0</accession>
<keyword evidence="4" id="KW-1185">Reference proteome</keyword>
<dbReference type="SUPFAM" id="SSF56317">
    <property type="entry name" value="Carbon-nitrogen hydrolase"/>
    <property type="match status" value="1"/>
</dbReference>
<dbReference type="Proteomes" id="UP001219037">
    <property type="component" value="Chromosome"/>
</dbReference>
<dbReference type="Pfam" id="PF00795">
    <property type="entry name" value="CN_hydrolase"/>
    <property type="match status" value="1"/>
</dbReference>
<dbReference type="Gene3D" id="3.60.110.10">
    <property type="entry name" value="Carbon-nitrogen hydrolase"/>
    <property type="match status" value="1"/>
</dbReference>
<dbReference type="InterPro" id="IPR036526">
    <property type="entry name" value="C-N_Hydrolase_sf"/>
</dbReference>
<evidence type="ECO:0000313" key="4">
    <source>
        <dbReference type="Proteomes" id="UP001219037"/>
    </source>
</evidence>
<evidence type="ECO:0000259" key="2">
    <source>
        <dbReference type="PROSITE" id="PS50263"/>
    </source>
</evidence>
<dbReference type="RefSeq" id="WP_278157647.1">
    <property type="nucleotide sequence ID" value="NZ_CP121252.1"/>
</dbReference>
<dbReference type="GO" id="GO:0016787">
    <property type="term" value="F:hydrolase activity"/>
    <property type="evidence" value="ECO:0007669"/>
    <property type="project" value="UniProtKB-KW"/>
</dbReference>
<protein>
    <submittedName>
        <fullName evidence="3">Nitrilase-related carbon-nitrogen hydrolase</fullName>
    </submittedName>
</protein>
<sequence length="265" mass="27964">MKIAVFQETAEPLRIEHNLGLINDAAAAATEQGATLLLTPELFPVGYAPARVRAEVSDDDVAAAHHALEEIARRHAIALVYSLPDDGAPEHRGITATLVDATGQRLAHYQKVHLFGPEERAAFTAGDTPPPVVHYGGRALSLAVCYDIEFPEIARAAATAGAELLLVPTALAGDAPEIPRLLVPARALENRMTVAYANHTGVEDGLDFDGRSVVAGPDGAVLGSLDGAPGLLVVDVGPRPTPGPEGPWYLEDLRPEVHRTWLDAG</sequence>
<dbReference type="PANTHER" id="PTHR43674:SF2">
    <property type="entry name" value="BETA-UREIDOPROPIONASE"/>
    <property type="match status" value="1"/>
</dbReference>
<name>A0ABY8H5U0_9MICC</name>
<organism evidence="3 4">
    <name type="scientific">Citricoccus muralis</name>
    <dbReference type="NCBI Taxonomy" id="169134"/>
    <lineage>
        <taxon>Bacteria</taxon>
        <taxon>Bacillati</taxon>
        <taxon>Actinomycetota</taxon>
        <taxon>Actinomycetes</taxon>
        <taxon>Micrococcales</taxon>
        <taxon>Micrococcaceae</taxon>
        <taxon>Citricoccus</taxon>
    </lineage>
</organism>
<dbReference type="PROSITE" id="PS50263">
    <property type="entry name" value="CN_HYDROLASE"/>
    <property type="match status" value="1"/>
</dbReference>
<feature type="domain" description="CN hydrolase" evidence="2">
    <location>
        <begin position="1"/>
        <end position="238"/>
    </location>
</feature>
<dbReference type="InterPro" id="IPR003010">
    <property type="entry name" value="C-N_Hydrolase"/>
</dbReference>
<dbReference type="PANTHER" id="PTHR43674">
    <property type="entry name" value="NITRILASE C965.09-RELATED"/>
    <property type="match status" value="1"/>
</dbReference>
<evidence type="ECO:0000256" key="1">
    <source>
        <dbReference type="ARBA" id="ARBA00022801"/>
    </source>
</evidence>
<keyword evidence="1 3" id="KW-0378">Hydrolase</keyword>